<keyword evidence="2" id="KW-0812">Transmembrane</keyword>
<feature type="transmembrane region" description="Helical" evidence="2">
    <location>
        <begin position="6"/>
        <end position="23"/>
    </location>
</feature>
<protein>
    <submittedName>
        <fullName evidence="3">Uncharacterized protein</fullName>
    </submittedName>
</protein>
<sequence length="60" mass="6746">MKSPLQISIVVVLVLIVVVTYKLKSVGESNLHPYISSHFSKSEPENLAQPLRLTQTERIN</sequence>
<keyword evidence="4" id="KW-1185">Reference proteome</keyword>
<dbReference type="Proteomes" id="UP000014461">
    <property type="component" value="Unassembled WGS sequence"/>
</dbReference>
<evidence type="ECO:0000313" key="4">
    <source>
        <dbReference type="Proteomes" id="UP000014461"/>
    </source>
</evidence>
<name>R9PM14_AGAAL</name>
<evidence type="ECO:0000256" key="1">
    <source>
        <dbReference type="SAM" id="MobiDB-lite"/>
    </source>
</evidence>
<proteinExistence type="predicted"/>
<dbReference type="RefSeq" id="WP_016402113.1">
    <property type="nucleotide sequence ID" value="NZ_BARX01000015.1"/>
</dbReference>
<keyword evidence="2" id="KW-1133">Transmembrane helix</keyword>
<comment type="caution">
    <text evidence="3">The sequence shown here is derived from an EMBL/GenBank/DDBJ whole genome shotgun (WGS) entry which is preliminary data.</text>
</comment>
<gene>
    <name evidence="3" type="ORF">AALB_2425</name>
</gene>
<evidence type="ECO:0000256" key="2">
    <source>
        <dbReference type="SAM" id="Phobius"/>
    </source>
</evidence>
<dbReference type="AlphaFoldDB" id="R9PM14"/>
<dbReference type="EMBL" id="BARX01000015">
    <property type="protein sequence ID" value="GAD02345.1"/>
    <property type="molecule type" value="Genomic_DNA"/>
</dbReference>
<accession>R9PM14</accession>
<dbReference type="STRING" id="1331007.AALB_2425"/>
<reference evidence="3" key="1">
    <citation type="journal article" date="2013" name="Genome Announc.">
        <title>Draft Genome Sequence of Agarivorans albus Strain MKT 106T, an Agarolytic Marine Bacterium.</title>
        <authorList>
            <person name="Yasuike M."/>
            <person name="Nakamura Y."/>
            <person name="Kai W."/>
            <person name="Fujiwara A."/>
            <person name="Fukui Y."/>
            <person name="Satomi M."/>
            <person name="Sano M."/>
        </authorList>
    </citation>
    <scope>NUCLEOTIDE SEQUENCE [LARGE SCALE GENOMIC DNA]</scope>
</reference>
<keyword evidence="2" id="KW-0472">Membrane</keyword>
<evidence type="ECO:0000313" key="3">
    <source>
        <dbReference type="EMBL" id="GAD02345.1"/>
    </source>
</evidence>
<organism evidence="3 4">
    <name type="scientific">Agarivorans albus MKT 106</name>
    <dbReference type="NCBI Taxonomy" id="1331007"/>
    <lineage>
        <taxon>Bacteria</taxon>
        <taxon>Pseudomonadati</taxon>
        <taxon>Pseudomonadota</taxon>
        <taxon>Gammaproteobacteria</taxon>
        <taxon>Alteromonadales</taxon>
        <taxon>Alteromonadaceae</taxon>
        <taxon>Agarivorans</taxon>
    </lineage>
</organism>
<feature type="region of interest" description="Disordered" evidence="1">
    <location>
        <begin position="37"/>
        <end position="60"/>
    </location>
</feature>